<dbReference type="Proteomes" id="UP001427805">
    <property type="component" value="Unassembled WGS sequence"/>
</dbReference>
<dbReference type="Pfam" id="PF00326">
    <property type="entry name" value="Peptidase_S9"/>
    <property type="match status" value="1"/>
</dbReference>
<dbReference type="PANTHER" id="PTHR42776">
    <property type="entry name" value="SERINE PEPTIDASE S9 FAMILY MEMBER"/>
    <property type="match status" value="1"/>
</dbReference>
<feature type="domain" description="Peptidase S9 prolyl oligopeptidase catalytic" evidence="3">
    <location>
        <begin position="416"/>
        <end position="623"/>
    </location>
</feature>
<gene>
    <name evidence="4" type="ORF">TPR58_08945</name>
</gene>
<dbReference type="InterPro" id="IPR029058">
    <property type="entry name" value="AB_hydrolase_fold"/>
</dbReference>
<evidence type="ECO:0000256" key="1">
    <source>
        <dbReference type="ARBA" id="ARBA00022801"/>
    </source>
</evidence>
<name>A0ABV0B6R6_9SPHN</name>
<dbReference type="SUPFAM" id="SSF53474">
    <property type="entry name" value="alpha/beta-Hydrolases"/>
    <property type="match status" value="1"/>
</dbReference>
<dbReference type="EMBL" id="JBDIZK010000004">
    <property type="protein sequence ID" value="MEN3747294.1"/>
    <property type="molecule type" value="Genomic_DNA"/>
</dbReference>
<dbReference type="InterPro" id="IPR001375">
    <property type="entry name" value="Peptidase_S9_cat"/>
</dbReference>
<comment type="caution">
    <text evidence="4">The sequence shown here is derived from an EMBL/GenBank/DDBJ whole genome shotgun (WGS) entry which is preliminary data.</text>
</comment>
<keyword evidence="2" id="KW-0732">Signal</keyword>
<dbReference type="GO" id="GO:0016787">
    <property type="term" value="F:hydrolase activity"/>
    <property type="evidence" value="ECO:0007669"/>
    <property type="project" value="UniProtKB-KW"/>
</dbReference>
<evidence type="ECO:0000259" key="3">
    <source>
        <dbReference type="Pfam" id="PF00326"/>
    </source>
</evidence>
<dbReference type="Gene3D" id="3.40.50.1820">
    <property type="entry name" value="alpha/beta hydrolase"/>
    <property type="match status" value="1"/>
</dbReference>
<dbReference type="RefSeq" id="WP_346246286.1">
    <property type="nucleotide sequence ID" value="NZ_JBDIZK010000004.1"/>
</dbReference>
<sequence>MKQLLIVAALALGILHPAMARASDPAAPPAATPTLPSAADLVAPPVLGEPQLSPDGTRVAALGQVRGVPTLILVDVRYADHRSVPVPLPAGQSLDSFNWAGDRLLVLGLRSADRTRYLVRDIAAGTDVAIRRDGRIIHIDRAGRFMLLSGGDPESPGVFRVDLSTGASDRIVAPQKGVRTWYADGDGVVRAGLAWAGGRPAMLYRAGEDQRFTRTPQSTSDTPEIEQMVPVRGTAQGYAIAGSAKGRIGLYQYDFGANRLGALIYEHARVDLDGFETDRSGRLVGAIFTEDREQVRWLDPAMRALQRRVDAALPGRANRILASSDPRLLVWSIADGEAGGWFLFDRASGQATLLSNPRAALDGKRLATVRPVRFVARDGLHLGGYLTLPPGRGDKGLPLVVMPHGGPFARDTADYDSWVQFLATRGYAVLQPNFRGSTGFGRDFETLGDGQWGRAMQDDIDDGVAWLARAGTIDPKRVCIMGASFGGYAAMWAAIRNPDQYRCAISYAGVSDIAAQLAFDKPTFDSGRSFRGWQRRIQGDGAFPLDSISPLKQAARIRIPLLISHGTADETVPFDQSLRLHRALEKLGQPHEFVPYRGEYHSIRVPANEADFLTRVGAFLARHNPA</sequence>
<keyword evidence="5" id="KW-1185">Reference proteome</keyword>
<accession>A0ABV0B6R6</accession>
<dbReference type="PANTHER" id="PTHR42776:SF27">
    <property type="entry name" value="DIPEPTIDYL PEPTIDASE FAMILY MEMBER 6"/>
    <property type="match status" value="1"/>
</dbReference>
<keyword evidence="1 4" id="KW-0378">Hydrolase</keyword>
<feature type="signal peptide" evidence="2">
    <location>
        <begin position="1"/>
        <end position="22"/>
    </location>
</feature>
<dbReference type="SUPFAM" id="SSF82171">
    <property type="entry name" value="DPP6 N-terminal domain-like"/>
    <property type="match status" value="1"/>
</dbReference>
<proteinExistence type="predicted"/>
<evidence type="ECO:0000313" key="5">
    <source>
        <dbReference type="Proteomes" id="UP001427805"/>
    </source>
</evidence>
<protein>
    <submittedName>
        <fullName evidence="4">S9 family peptidase</fullName>
        <ecNumber evidence="4">3.4.-.-</ecNumber>
    </submittedName>
</protein>
<organism evidence="4 5">
    <name type="scientific">Sphingomonas rustica</name>
    <dbReference type="NCBI Taxonomy" id="3103142"/>
    <lineage>
        <taxon>Bacteria</taxon>
        <taxon>Pseudomonadati</taxon>
        <taxon>Pseudomonadota</taxon>
        <taxon>Alphaproteobacteria</taxon>
        <taxon>Sphingomonadales</taxon>
        <taxon>Sphingomonadaceae</taxon>
        <taxon>Sphingomonas</taxon>
    </lineage>
</organism>
<evidence type="ECO:0000313" key="4">
    <source>
        <dbReference type="EMBL" id="MEN3747294.1"/>
    </source>
</evidence>
<feature type="chain" id="PRO_5047064339" evidence="2">
    <location>
        <begin position="23"/>
        <end position="626"/>
    </location>
</feature>
<reference evidence="4 5" key="1">
    <citation type="submission" date="2024-05" db="EMBL/GenBank/DDBJ databases">
        <title>Sphingomonas sp. HF-S3 16S ribosomal RNA gene Genome sequencing and assembly.</title>
        <authorList>
            <person name="Lee H."/>
        </authorList>
    </citation>
    <scope>NUCLEOTIDE SEQUENCE [LARGE SCALE GENOMIC DNA]</scope>
    <source>
        <strain evidence="4 5">HF-S3</strain>
    </source>
</reference>
<evidence type="ECO:0000256" key="2">
    <source>
        <dbReference type="SAM" id="SignalP"/>
    </source>
</evidence>
<dbReference type="EC" id="3.4.-.-" evidence="4"/>